<organism evidence="3 4">
    <name type="scientific">Subsaximicrobium wynnwilliamsii</name>
    <dbReference type="NCBI Taxonomy" id="291179"/>
    <lineage>
        <taxon>Bacteria</taxon>
        <taxon>Pseudomonadati</taxon>
        <taxon>Bacteroidota</taxon>
        <taxon>Flavobacteriia</taxon>
        <taxon>Flavobacteriales</taxon>
        <taxon>Flavobacteriaceae</taxon>
        <taxon>Subsaximicrobium</taxon>
    </lineage>
</organism>
<dbReference type="EMBL" id="VORO01000010">
    <property type="protein sequence ID" value="TXD88970.1"/>
    <property type="molecule type" value="Genomic_DNA"/>
</dbReference>
<feature type="signal peptide" evidence="1">
    <location>
        <begin position="1"/>
        <end position="22"/>
    </location>
</feature>
<dbReference type="Gene3D" id="2.60.130.10">
    <property type="entry name" value="Aromatic compound dioxygenase"/>
    <property type="match status" value="1"/>
</dbReference>
<name>A0A5C6ZIH4_9FLAO</name>
<evidence type="ECO:0000313" key="4">
    <source>
        <dbReference type="Proteomes" id="UP000321578"/>
    </source>
</evidence>
<dbReference type="InterPro" id="IPR015889">
    <property type="entry name" value="Intradiol_dOase_core"/>
</dbReference>
<dbReference type="GO" id="GO:0016702">
    <property type="term" value="F:oxidoreductase activity, acting on single donors with incorporation of molecular oxygen, incorporation of two atoms of oxygen"/>
    <property type="evidence" value="ECO:0007669"/>
    <property type="project" value="InterPro"/>
</dbReference>
<comment type="caution">
    <text evidence="3">The sequence shown here is derived from an EMBL/GenBank/DDBJ whole genome shotgun (WGS) entry which is preliminary data.</text>
</comment>
<evidence type="ECO:0000256" key="1">
    <source>
        <dbReference type="SAM" id="SignalP"/>
    </source>
</evidence>
<dbReference type="GO" id="GO:0008199">
    <property type="term" value="F:ferric iron binding"/>
    <property type="evidence" value="ECO:0007669"/>
    <property type="project" value="InterPro"/>
</dbReference>
<evidence type="ECO:0000313" key="3">
    <source>
        <dbReference type="EMBL" id="TXD88970.1"/>
    </source>
</evidence>
<dbReference type="Proteomes" id="UP000321578">
    <property type="component" value="Unassembled WGS sequence"/>
</dbReference>
<protein>
    <recommendedName>
        <fullName evidence="2">Intradiol ring-cleavage dioxygenases domain-containing protein</fullName>
    </recommendedName>
</protein>
<dbReference type="SUPFAM" id="SSF49482">
    <property type="entry name" value="Aromatic compound dioxygenase"/>
    <property type="match status" value="1"/>
</dbReference>
<reference evidence="3 4" key="1">
    <citation type="submission" date="2019-08" db="EMBL/GenBank/DDBJ databases">
        <title>Genomes of Subsaximicrobium wynnwilliamsii strains.</title>
        <authorList>
            <person name="Bowman J.P."/>
        </authorList>
    </citation>
    <scope>NUCLEOTIDE SEQUENCE [LARGE SCALE GENOMIC DNA]</scope>
    <source>
        <strain evidence="3 4">2-80-2</strain>
    </source>
</reference>
<dbReference type="Pfam" id="PF00775">
    <property type="entry name" value="Dioxygenase_C"/>
    <property type="match status" value="1"/>
</dbReference>
<dbReference type="RefSeq" id="WP_147086594.1">
    <property type="nucleotide sequence ID" value="NZ_VORM01000005.1"/>
</dbReference>
<dbReference type="OrthoDB" id="933561at2"/>
<accession>A0A5C6ZIH4</accession>
<feature type="chain" id="PRO_5023098380" description="Intradiol ring-cleavage dioxygenases domain-containing protein" evidence="1">
    <location>
        <begin position="23"/>
        <end position="208"/>
    </location>
</feature>
<proteinExistence type="predicted"/>
<dbReference type="InterPro" id="IPR000627">
    <property type="entry name" value="Intradiol_dOase_C"/>
</dbReference>
<keyword evidence="1" id="KW-0732">Signal</keyword>
<keyword evidence="4" id="KW-1185">Reference proteome</keyword>
<gene>
    <name evidence="3" type="ORF">ESY86_10790</name>
</gene>
<evidence type="ECO:0000259" key="2">
    <source>
        <dbReference type="Pfam" id="PF00775"/>
    </source>
</evidence>
<feature type="domain" description="Intradiol ring-cleavage dioxygenases" evidence="2">
    <location>
        <begin position="64"/>
        <end position="131"/>
    </location>
</feature>
<sequence length="208" mass="23711">MKSILKYAALLLIFVNLQLVVAQELNDSPNQLPSNYMERHPIYDFGEKQLSATDSVPGYKSHEQPLKITGTVFRADGQTPAKDVIVFINQTNDKGVYTVEQENDKDYILHRAWVKTDENGKYTFYTFVPGTNFGSNEIKRIHTYIKQPGSPEYEIDGFLFDNDPYLSRFCRKRLKKAGSNAILNPIKTDDILVANRDIVLLETLQASN</sequence>
<dbReference type="AlphaFoldDB" id="A0A5C6ZIH4"/>